<keyword evidence="3" id="KW-1185">Reference proteome</keyword>
<dbReference type="RefSeq" id="WP_218252879.1">
    <property type="nucleotide sequence ID" value="NZ_JABXWD010000221.1"/>
</dbReference>
<organism evidence="2 3">
    <name type="scientific">Candidatus Magnetobacterium casense</name>
    <dbReference type="NCBI Taxonomy" id="1455061"/>
    <lineage>
        <taxon>Bacteria</taxon>
        <taxon>Pseudomonadati</taxon>
        <taxon>Nitrospirota</taxon>
        <taxon>Thermodesulfovibrionia</taxon>
        <taxon>Thermodesulfovibrionales</taxon>
        <taxon>Candidatus Magnetobacteriaceae</taxon>
        <taxon>Candidatus Magnetobacterium</taxon>
    </lineage>
</organism>
<dbReference type="Proteomes" id="UP001196980">
    <property type="component" value="Unassembled WGS sequence"/>
</dbReference>
<protein>
    <submittedName>
        <fullName evidence="2">Uncharacterized protein</fullName>
    </submittedName>
</protein>
<name>A0ABS6S066_9BACT</name>
<proteinExistence type="predicted"/>
<comment type="caution">
    <text evidence="2">The sequence shown here is derived from an EMBL/GenBank/DDBJ whole genome shotgun (WGS) entry which is preliminary data.</text>
</comment>
<evidence type="ECO:0000313" key="2">
    <source>
        <dbReference type="EMBL" id="MBV6342257.1"/>
    </source>
</evidence>
<sequence>MKQFTKNDYGTINRPGGNRPGGQEHPAATNNQERPAATQKVADELEKIRAMLTFMADTTDLLLAATMREKQQPMKETPYGMHLLFMELIARLDKACEHPNESWGYRHPHD</sequence>
<feature type="region of interest" description="Disordered" evidence="1">
    <location>
        <begin position="1"/>
        <end position="39"/>
    </location>
</feature>
<gene>
    <name evidence="2" type="ORF">HWQ67_11730</name>
</gene>
<reference evidence="2 3" key="1">
    <citation type="journal article" date="2020" name="J Geophys Res Biogeosci">
        <title>Magnetotaxis as an Adaptation to Enable Bacterial Shuttling of Microbial Sulfur and Sulfur Cycling Across Aquatic Oxic#Anoxic Interfaces.</title>
        <authorList>
            <person name="Li J."/>
            <person name="Liu P."/>
            <person name="Wang J."/>
            <person name="Roberts A.P."/>
            <person name="Pan Y."/>
        </authorList>
    </citation>
    <scope>NUCLEOTIDE SEQUENCE [LARGE SCALE GENOMIC DNA]</scope>
    <source>
        <strain evidence="2 3">MYR-1_YQ</strain>
    </source>
</reference>
<evidence type="ECO:0000313" key="3">
    <source>
        <dbReference type="Proteomes" id="UP001196980"/>
    </source>
</evidence>
<dbReference type="EMBL" id="JABXWD010000221">
    <property type="protein sequence ID" value="MBV6342257.1"/>
    <property type="molecule type" value="Genomic_DNA"/>
</dbReference>
<feature type="compositionally biased region" description="Polar residues" evidence="1">
    <location>
        <begin position="1"/>
        <end position="10"/>
    </location>
</feature>
<accession>A0ABS6S066</accession>
<evidence type="ECO:0000256" key="1">
    <source>
        <dbReference type="SAM" id="MobiDB-lite"/>
    </source>
</evidence>